<feature type="transmembrane region" description="Helical" evidence="1">
    <location>
        <begin position="155"/>
        <end position="175"/>
    </location>
</feature>
<keyword evidence="1" id="KW-0812">Transmembrane</keyword>
<keyword evidence="1" id="KW-0472">Membrane</keyword>
<feature type="transmembrane region" description="Helical" evidence="1">
    <location>
        <begin position="98"/>
        <end position="118"/>
    </location>
</feature>
<feature type="transmembrane region" description="Helical" evidence="1">
    <location>
        <begin position="208"/>
        <end position="229"/>
    </location>
</feature>
<dbReference type="InterPro" id="IPR025495">
    <property type="entry name" value="DUF4386"/>
</dbReference>
<evidence type="ECO:0000313" key="2">
    <source>
        <dbReference type="EMBL" id="CAA9448638.1"/>
    </source>
</evidence>
<sequence>MTNHPTTSKRPSADISQRKVALTAAIGLLVMALLAPFALFGVLQTLVVPTDAAATVQNIIASEGLFRIGIVAFLIVIMLDVVVAWALYILLRPVNRTLALLTAWLRLVFSAVFGYALVNLLDVAQLVGGAEQSALQGEPLQAQVMSSIASFDNGWTGIALAIFGLHLFGLGYLLFRSAHFPRFLGVLVAIAGGGYLADSFGMILVPDYALSIGAFTFVGEALLIVWLFWRVIKGFPSESESLGA</sequence>
<keyword evidence="1" id="KW-1133">Transmembrane helix</keyword>
<dbReference type="EMBL" id="CADCVG010000030">
    <property type="protein sequence ID" value="CAA9448638.1"/>
    <property type="molecule type" value="Genomic_DNA"/>
</dbReference>
<feature type="transmembrane region" description="Helical" evidence="1">
    <location>
        <begin position="64"/>
        <end position="91"/>
    </location>
</feature>
<feature type="transmembrane region" description="Helical" evidence="1">
    <location>
        <begin position="20"/>
        <end position="44"/>
    </location>
</feature>
<evidence type="ECO:0000256" key="1">
    <source>
        <dbReference type="SAM" id="Phobius"/>
    </source>
</evidence>
<accession>A0A6J4QN80</accession>
<proteinExistence type="predicted"/>
<evidence type="ECO:0008006" key="3">
    <source>
        <dbReference type="Google" id="ProtNLM"/>
    </source>
</evidence>
<gene>
    <name evidence="2" type="ORF">AVDCRST_MAG14-664</name>
</gene>
<dbReference type="AlphaFoldDB" id="A0A6J4QN80"/>
<dbReference type="Pfam" id="PF14329">
    <property type="entry name" value="DUF4386"/>
    <property type="match status" value="1"/>
</dbReference>
<protein>
    <recommendedName>
        <fullName evidence="3">DUF4386 domain-containing protein</fullName>
    </recommendedName>
</protein>
<feature type="transmembrane region" description="Helical" evidence="1">
    <location>
        <begin position="182"/>
        <end position="202"/>
    </location>
</feature>
<organism evidence="2">
    <name type="scientific">uncultured Rubrobacteraceae bacterium</name>
    <dbReference type="NCBI Taxonomy" id="349277"/>
    <lineage>
        <taxon>Bacteria</taxon>
        <taxon>Bacillati</taxon>
        <taxon>Actinomycetota</taxon>
        <taxon>Rubrobacteria</taxon>
        <taxon>Rubrobacterales</taxon>
        <taxon>Rubrobacteraceae</taxon>
        <taxon>environmental samples</taxon>
    </lineage>
</organism>
<name>A0A6J4QN80_9ACTN</name>
<reference evidence="2" key="1">
    <citation type="submission" date="2020-02" db="EMBL/GenBank/DDBJ databases">
        <authorList>
            <person name="Meier V. D."/>
        </authorList>
    </citation>
    <scope>NUCLEOTIDE SEQUENCE</scope>
    <source>
        <strain evidence="2">AVDCRST_MAG14</strain>
    </source>
</reference>